<evidence type="ECO:0000256" key="2">
    <source>
        <dbReference type="ARBA" id="ARBA00006543"/>
    </source>
</evidence>
<evidence type="ECO:0000256" key="1">
    <source>
        <dbReference type="ARBA" id="ARBA00004123"/>
    </source>
</evidence>
<evidence type="ECO:0000256" key="5">
    <source>
        <dbReference type="ARBA" id="ARBA00023163"/>
    </source>
</evidence>
<keyword evidence="3" id="KW-0805">Transcription regulation</keyword>
<comment type="caution">
    <text evidence="8">The sequence shown here is derived from an EMBL/GenBank/DDBJ whole genome shotgun (WGS) entry which is preliminary data.</text>
</comment>
<evidence type="ECO:0000256" key="3">
    <source>
        <dbReference type="ARBA" id="ARBA00023015"/>
    </source>
</evidence>
<keyword evidence="4" id="KW-0010">Activator</keyword>
<dbReference type="AlphaFoldDB" id="A0A9P8LFV3"/>
<proteinExistence type="inferred from homology"/>
<evidence type="ECO:0000313" key="8">
    <source>
        <dbReference type="EMBL" id="KAH0564741.1"/>
    </source>
</evidence>
<reference evidence="8" key="1">
    <citation type="submission" date="2021-03" db="EMBL/GenBank/DDBJ databases">
        <title>Comparative genomics and phylogenomic investigation of the class Geoglossomycetes provide insights into ecological specialization and systematics.</title>
        <authorList>
            <person name="Melie T."/>
            <person name="Pirro S."/>
            <person name="Miller A.N."/>
            <person name="Quandt A."/>
        </authorList>
    </citation>
    <scope>NUCLEOTIDE SEQUENCE</scope>
    <source>
        <strain evidence="8">CAQ_001_2017</strain>
    </source>
</reference>
<dbReference type="GO" id="GO:0016592">
    <property type="term" value="C:mediator complex"/>
    <property type="evidence" value="ECO:0007669"/>
    <property type="project" value="TreeGrafter"/>
</dbReference>
<comment type="subcellular location">
    <subcellularLocation>
        <location evidence="1">Nucleus</location>
    </subcellularLocation>
</comment>
<comment type="similarity">
    <text evidence="2">Belongs to the Mediator complex subunit 16 family.</text>
</comment>
<dbReference type="Proteomes" id="UP000750711">
    <property type="component" value="Unassembled WGS sequence"/>
</dbReference>
<dbReference type="InterPro" id="IPR048339">
    <property type="entry name" value="Mediator_Med16_C"/>
</dbReference>
<gene>
    <name evidence="8" type="ORF">GP486_001869</name>
</gene>
<keyword evidence="5" id="KW-0804">Transcription</keyword>
<organism evidence="8 9">
    <name type="scientific">Trichoglossum hirsutum</name>
    <dbReference type="NCBI Taxonomy" id="265104"/>
    <lineage>
        <taxon>Eukaryota</taxon>
        <taxon>Fungi</taxon>
        <taxon>Dikarya</taxon>
        <taxon>Ascomycota</taxon>
        <taxon>Pezizomycotina</taxon>
        <taxon>Geoglossomycetes</taxon>
        <taxon>Geoglossales</taxon>
        <taxon>Geoglossaceae</taxon>
        <taxon>Trichoglossum</taxon>
    </lineage>
</organism>
<keyword evidence="6" id="KW-0539">Nucleus</keyword>
<dbReference type="PANTHER" id="PTHR13224">
    <property type="entry name" value="THYROID HORMONE RECEPTOR-ASSOCIATED PROTEIN-RELATED"/>
    <property type="match status" value="1"/>
</dbReference>
<evidence type="ECO:0000256" key="4">
    <source>
        <dbReference type="ARBA" id="ARBA00023159"/>
    </source>
</evidence>
<name>A0A9P8LFV3_9PEZI</name>
<dbReference type="InterPro" id="IPR048338">
    <property type="entry name" value="Mediator_Med16"/>
</dbReference>
<dbReference type="PANTHER" id="PTHR13224:SF6">
    <property type="entry name" value="MEDIATOR OF RNA POLYMERASE II TRANSCRIPTION SUBUNIT 16"/>
    <property type="match status" value="1"/>
</dbReference>
<dbReference type="Pfam" id="PF20719">
    <property type="entry name" value="Med16_C"/>
    <property type="match status" value="1"/>
</dbReference>
<dbReference type="GO" id="GO:0045893">
    <property type="term" value="P:positive regulation of DNA-templated transcription"/>
    <property type="evidence" value="ECO:0007669"/>
    <property type="project" value="TreeGrafter"/>
</dbReference>
<dbReference type="EMBL" id="JAGHQM010000185">
    <property type="protein sequence ID" value="KAH0564741.1"/>
    <property type="molecule type" value="Genomic_DNA"/>
</dbReference>
<keyword evidence="9" id="KW-1185">Reference proteome</keyword>
<evidence type="ECO:0000259" key="7">
    <source>
        <dbReference type="Pfam" id="PF20719"/>
    </source>
</evidence>
<evidence type="ECO:0000256" key="6">
    <source>
        <dbReference type="ARBA" id="ARBA00023242"/>
    </source>
</evidence>
<feature type="domain" description="Mediator complex subunit 16 C-terminal" evidence="7">
    <location>
        <begin position="150"/>
        <end position="235"/>
    </location>
</feature>
<protein>
    <recommendedName>
        <fullName evidence="7">Mediator complex subunit 16 C-terminal domain-containing protein</fullName>
    </recommendedName>
</protein>
<evidence type="ECO:0000313" key="9">
    <source>
        <dbReference type="Proteomes" id="UP000750711"/>
    </source>
</evidence>
<accession>A0A9P8LFV3</accession>
<sequence length="240" mass="26657">MKESLFNRKVELFPGLPLLQSLTEKATESNSCALFLVLASIPRTFLRYNSRGLRGLDETAQKILANSTDDDQKQVFHSLKDIIDASPVKVKNFERILADVDASVKAAYQSQSVSTEDRAAAEKEMLVNADIPDALMPVISRLLTTILNGLGNEIDPAALYFEDPSWLGLSDDESSDAFRRTCIIDALRKIPLAPDTSLRRCTRCCAHMADLLPHKGVSIWVTSMQRMCLCGSLWMLVKHA</sequence>